<dbReference type="Proteomes" id="UP001461498">
    <property type="component" value="Unassembled WGS sequence"/>
</dbReference>
<sequence length="51" mass="6237">MCWPHQIFYFPVYKVEGKYCFQSGNFFFQQPLRNVDINQLKLVRKSPIFPH</sequence>
<protein>
    <submittedName>
        <fullName evidence="1">Uncharacterized protein</fullName>
    </submittedName>
</protein>
<keyword evidence="2" id="KW-1185">Reference proteome</keyword>
<reference evidence="1 2" key="1">
    <citation type="submission" date="2022-12" db="EMBL/GenBank/DDBJ databases">
        <title>Chromosome-level genome assembly of true bugs.</title>
        <authorList>
            <person name="Ma L."/>
            <person name="Li H."/>
        </authorList>
    </citation>
    <scope>NUCLEOTIDE SEQUENCE [LARGE SCALE GENOMIC DNA]</scope>
    <source>
        <strain evidence="1">Lab_2022b</strain>
    </source>
</reference>
<comment type="caution">
    <text evidence="1">The sequence shown here is derived from an EMBL/GenBank/DDBJ whole genome shotgun (WGS) entry which is preliminary data.</text>
</comment>
<gene>
    <name evidence="1" type="ORF">O3M35_002285</name>
</gene>
<organism evidence="1 2">
    <name type="scientific">Rhynocoris fuscipes</name>
    <dbReference type="NCBI Taxonomy" id="488301"/>
    <lineage>
        <taxon>Eukaryota</taxon>
        <taxon>Metazoa</taxon>
        <taxon>Ecdysozoa</taxon>
        <taxon>Arthropoda</taxon>
        <taxon>Hexapoda</taxon>
        <taxon>Insecta</taxon>
        <taxon>Pterygota</taxon>
        <taxon>Neoptera</taxon>
        <taxon>Paraneoptera</taxon>
        <taxon>Hemiptera</taxon>
        <taxon>Heteroptera</taxon>
        <taxon>Panheteroptera</taxon>
        <taxon>Cimicomorpha</taxon>
        <taxon>Reduviidae</taxon>
        <taxon>Harpactorinae</taxon>
        <taxon>Harpactorini</taxon>
        <taxon>Rhynocoris</taxon>
    </lineage>
</organism>
<evidence type="ECO:0000313" key="2">
    <source>
        <dbReference type="Proteomes" id="UP001461498"/>
    </source>
</evidence>
<dbReference type="AlphaFoldDB" id="A0AAW1CJR8"/>
<name>A0AAW1CJR8_9HEMI</name>
<evidence type="ECO:0000313" key="1">
    <source>
        <dbReference type="EMBL" id="KAK9499206.1"/>
    </source>
</evidence>
<dbReference type="EMBL" id="JAPXFL010000011">
    <property type="protein sequence ID" value="KAK9499206.1"/>
    <property type="molecule type" value="Genomic_DNA"/>
</dbReference>
<accession>A0AAW1CJR8</accession>
<proteinExistence type="predicted"/>